<dbReference type="AlphaFoldDB" id="A0A7C4XU20"/>
<dbReference type="Pfam" id="PF13342">
    <property type="entry name" value="Toprim_Crpt"/>
    <property type="match status" value="1"/>
</dbReference>
<comment type="caution">
    <text evidence="1">The sequence shown here is derived from an EMBL/GenBank/DDBJ whole genome shotgun (WGS) entry which is preliminary data.</text>
</comment>
<evidence type="ECO:0000313" key="1">
    <source>
        <dbReference type="EMBL" id="HGW60517.1"/>
    </source>
</evidence>
<proteinExistence type="predicted"/>
<dbReference type="InterPro" id="IPR025589">
    <property type="entry name" value="Toprim_C_rpt"/>
</dbReference>
<protein>
    <recommendedName>
        <fullName evidence="2">DNA topoisomerase III</fullName>
    </recommendedName>
</protein>
<reference evidence="1" key="1">
    <citation type="journal article" date="2020" name="mSystems">
        <title>Genome- and Community-Level Interaction Insights into Carbon Utilization and Element Cycling Functions of Hydrothermarchaeota in Hydrothermal Sediment.</title>
        <authorList>
            <person name="Zhou Z."/>
            <person name="Liu Y."/>
            <person name="Xu W."/>
            <person name="Pan J."/>
            <person name="Luo Z.H."/>
            <person name="Li M."/>
        </authorList>
    </citation>
    <scope>NUCLEOTIDE SEQUENCE [LARGE SCALE GENOMIC DNA]</scope>
    <source>
        <strain evidence="1">SpSt-794</strain>
    </source>
</reference>
<dbReference type="EMBL" id="DTHV01000116">
    <property type="protein sequence ID" value="HGW60517.1"/>
    <property type="molecule type" value="Genomic_DNA"/>
</dbReference>
<name>A0A7C4XU20_9BACT</name>
<sequence length="132" mass="15252">MSKGKKYFDADIQLIDNKVSFVFETPKEENTVNSESLGKCPKCGGNVYEKETVYACEHYPKECSFRIKKVMGGREITREEVKKLLKDGKTDLISDFVSAKGRQFKAYLLLEDGSVKFEFENKNAKNRSYRRK</sequence>
<evidence type="ECO:0008006" key="2">
    <source>
        <dbReference type="Google" id="ProtNLM"/>
    </source>
</evidence>
<organism evidence="1">
    <name type="scientific">Caldisericum exile</name>
    <dbReference type="NCBI Taxonomy" id="693075"/>
    <lineage>
        <taxon>Bacteria</taxon>
        <taxon>Pseudomonadati</taxon>
        <taxon>Caldisericota/Cryosericota group</taxon>
        <taxon>Caldisericota</taxon>
        <taxon>Caldisericia</taxon>
        <taxon>Caldisericales</taxon>
        <taxon>Caldisericaceae</taxon>
        <taxon>Caldisericum</taxon>
    </lineage>
</organism>
<gene>
    <name evidence="1" type="ORF">ENV82_03700</name>
</gene>
<accession>A0A7C4XU20</accession>